<feature type="region of interest" description="Disordered" evidence="4">
    <location>
        <begin position="63"/>
        <end position="85"/>
    </location>
</feature>
<dbReference type="GO" id="GO:1990904">
    <property type="term" value="C:ribonucleoprotein complex"/>
    <property type="evidence" value="ECO:0007669"/>
    <property type="project" value="UniProtKB-KW"/>
</dbReference>
<organism evidence="6">
    <name type="scientific">Tetraselmis chuii</name>
    <dbReference type="NCBI Taxonomy" id="63592"/>
    <lineage>
        <taxon>Eukaryota</taxon>
        <taxon>Viridiplantae</taxon>
        <taxon>Chlorophyta</taxon>
        <taxon>core chlorophytes</taxon>
        <taxon>Chlorodendrophyceae</taxon>
        <taxon>Chlorodendrales</taxon>
        <taxon>Chlorodendraceae</taxon>
        <taxon>Tetraselmis</taxon>
    </lineage>
</organism>
<evidence type="ECO:0000256" key="1">
    <source>
        <dbReference type="ARBA" id="ARBA00007926"/>
    </source>
</evidence>
<gene>
    <name evidence="6" type="ORF">TCHU04912_LOCUS8839</name>
</gene>
<evidence type="ECO:0000256" key="3">
    <source>
        <dbReference type="ARBA" id="ARBA00023274"/>
    </source>
</evidence>
<sequence length="127" mass="13963">MSDALVWQLVKAQNAFLKRNVNNTWWSAEKGNLYGKHSYKYSGLCNSKTVDISPTDSAVVLTKSKPTKGRGKPAKAKASTVMKKDMRRMAKTVSKEVGNFRPDLKGAALSRLSACQKSLRVIKSGSK</sequence>
<keyword evidence="2" id="KW-0689">Ribosomal protein</keyword>
<dbReference type="GO" id="GO:0005840">
    <property type="term" value="C:ribosome"/>
    <property type="evidence" value="ECO:0007669"/>
    <property type="project" value="UniProtKB-KW"/>
</dbReference>
<evidence type="ECO:0000256" key="2">
    <source>
        <dbReference type="ARBA" id="ARBA00022980"/>
    </source>
</evidence>
<dbReference type="EMBL" id="HBGG01017225">
    <property type="protein sequence ID" value="CAD9206603.1"/>
    <property type="molecule type" value="Transcribed_RNA"/>
</dbReference>
<dbReference type="PANTHER" id="PTHR10544">
    <property type="entry name" value="60S RIBOSOMAL PROTEIN L28"/>
    <property type="match status" value="1"/>
</dbReference>
<comment type="similarity">
    <text evidence="1">Belongs to the eukaryotic ribosomal protein eL28 family.</text>
</comment>
<dbReference type="GO" id="GO:0003735">
    <property type="term" value="F:structural constituent of ribosome"/>
    <property type="evidence" value="ECO:0007669"/>
    <property type="project" value="InterPro"/>
</dbReference>
<accession>A0A7S1SRK2</accession>
<feature type="compositionally biased region" description="Basic residues" evidence="4">
    <location>
        <begin position="65"/>
        <end position="75"/>
    </location>
</feature>
<evidence type="ECO:0000313" key="6">
    <source>
        <dbReference type="EMBL" id="CAD9206603.1"/>
    </source>
</evidence>
<dbReference type="InterPro" id="IPR029004">
    <property type="entry name" value="Ribosomal_eL28/Mak16"/>
</dbReference>
<dbReference type="Gene3D" id="3.30.390.110">
    <property type="match status" value="1"/>
</dbReference>
<name>A0A7S1SRK2_9CHLO</name>
<protein>
    <recommendedName>
        <fullName evidence="5">Ribosomal eL28/Mak16 domain-containing protein</fullName>
    </recommendedName>
</protein>
<keyword evidence="3" id="KW-0687">Ribonucleoprotein</keyword>
<evidence type="ECO:0000256" key="4">
    <source>
        <dbReference type="SAM" id="MobiDB-lite"/>
    </source>
</evidence>
<proteinExistence type="inferred from homology"/>
<reference evidence="6" key="1">
    <citation type="submission" date="2021-01" db="EMBL/GenBank/DDBJ databases">
        <authorList>
            <person name="Corre E."/>
            <person name="Pelletier E."/>
            <person name="Niang G."/>
            <person name="Scheremetjew M."/>
            <person name="Finn R."/>
            <person name="Kale V."/>
            <person name="Holt S."/>
            <person name="Cochrane G."/>
            <person name="Meng A."/>
            <person name="Brown T."/>
            <person name="Cohen L."/>
        </authorList>
    </citation>
    <scope>NUCLEOTIDE SEQUENCE</scope>
    <source>
        <strain evidence="6">PLY429</strain>
    </source>
</reference>
<evidence type="ECO:0000259" key="5">
    <source>
        <dbReference type="Pfam" id="PF01778"/>
    </source>
</evidence>
<dbReference type="AlphaFoldDB" id="A0A7S1SRK2"/>
<dbReference type="InterPro" id="IPR002672">
    <property type="entry name" value="Ribosomal_eL28"/>
</dbReference>
<feature type="domain" description="Ribosomal eL28/Mak16" evidence="5">
    <location>
        <begin position="5"/>
        <end position="118"/>
    </location>
</feature>
<dbReference type="Pfam" id="PF01778">
    <property type="entry name" value="Ribosomal_L28e"/>
    <property type="match status" value="1"/>
</dbReference>
<dbReference type="GO" id="GO:0006412">
    <property type="term" value="P:translation"/>
    <property type="evidence" value="ECO:0007669"/>
    <property type="project" value="InterPro"/>
</dbReference>